<keyword evidence="3" id="KW-0443">Lipid metabolism</keyword>
<keyword evidence="3" id="KW-0442">Lipid degradation</keyword>
<dbReference type="AlphaFoldDB" id="A0A0V0GRK5"/>
<dbReference type="PANTHER" id="PTHR32241">
    <property type="entry name" value="PATATIN-LIKE PROTEIN 6"/>
    <property type="match status" value="1"/>
</dbReference>
<sequence>MDGCDFKLADVCGATIADRTVEVKSVDGRRKITAVGGGVTMNNPTAAAITHVLNNNKNFPLLIQLKIC</sequence>
<evidence type="ECO:0000256" key="1">
    <source>
        <dbReference type="ARBA" id="ARBA00010240"/>
    </source>
</evidence>
<protein>
    <submittedName>
        <fullName evidence="4">Putative ovule protein</fullName>
    </submittedName>
</protein>
<proteinExistence type="inferred from homology"/>
<evidence type="ECO:0000313" key="4">
    <source>
        <dbReference type="EMBL" id="JAP09968.1"/>
    </source>
</evidence>
<keyword evidence="2" id="KW-0378">Hydrolase</keyword>
<dbReference type="Gene3D" id="3.40.1090.10">
    <property type="entry name" value="Cytosolic phospholipase A2 catalytic domain"/>
    <property type="match status" value="1"/>
</dbReference>
<dbReference type="GO" id="GO:0016042">
    <property type="term" value="P:lipid catabolic process"/>
    <property type="evidence" value="ECO:0007669"/>
    <property type="project" value="UniProtKB-KW"/>
</dbReference>
<evidence type="ECO:0000256" key="2">
    <source>
        <dbReference type="ARBA" id="ARBA00022801"/>
    </source>
</evidence>
<dbReference type="GO" id="GO:0016787">
    <property type="term" value="F:hydrolase activity"/>
    <property type="evidence" value="ECO:0007669"/>
    <property type="project" value="UniProtKB-KW"/>
</dbReference>
<dbReference type="PANTHER" id="PTHR32241:SF12">
    <property type="entry name" value="OS03G0784100 PROTEIN"/>
    <property type="match status" value="1"/>
</dbReference>
<organism evidence="4">
    <name type="scientific">Solanum chacoense</name>
    <name type="common">Chaco potato</name>
    <dbReference type="NCBI Taxonomy" id="4108"/>
    <lineage>
        <taxon>Eukaryota</taxon>
        <taxon>Viridiplantae</taxon>
        <taxon>Streptophyta</taxon>
        <taxon>Embryophyta</taxon>
        <taxon>Tracheophyta</taxon>
        <taxon>Spermatophyta</taxon>
        <taxon>Magnoliopsida</taxon>
        <taxon>eudicotyledons</taxon>
        <taxon>Gunneridae</taxon>
        <taxon>Pentapetalae</taxon>
        <taxon>asterids</taxon>
        <taxon>lamiids</taxon>
        <taxon>Solanales</taxon>
        <taxon>Solanaceae</taxon>
        <taxon>Solanoideae</taxon>
        <taxon>Solaneae</taxon>
        <taxon>Solanum</taxon>
    </lineage>
</organism>
<comment type="similarity">
    <text evidence="1">Belongs to the patatin family.</text>
</comment>
<evidence type="ECO:0000256" key="3">
    <source>
        <dbReference type="ARBA" id="ARBA00022963"/>
    </source>
</evidence>
<reference evidence="4" key="1">
    <citation type="submission" date="2015-12" db="EMBL/GenBank/DDBJ databases">
        <title>Gene expression during late stages of embryo sac development: a critical building block for successful pollen-pistil interactions.</title>
        <authorList>
            <person name="Liu Y."/>
            <person name="Joly V."/>
            <person name="Sabar M."/>
            <person name="Matton D.P."/>
        </authorList>
    </citation>
    <scope>NUCLEOTIDE SEQUENCE</scope>
</reference>
<accession>A0A0V0GRK5</accession>
<name>A0A0V0GRK5_SOLCH</name>
<dbReference type="EMBL" id="GEDG01033987">
    <property type="protein sequence ID" value="JAP09968.1"/>
    <property type="molecule type" value="Transcribed_RNA"/>
</dbReference>